<keyword evidence="1" id="KW-0472">Membrane</keyword>
<dbReference type="AlphaFoldDB" id="A0A4Q1THV0"/>
<evidence type="ECO:0000256" key="1">
    <source>
        <dbReference type="SAM" id="Phobius"/>
    </source>
</evidence>
<name>A0A4Q1THV0_9LACO</name>
<feature type="transmembrane region" description="Helical" evidence="1">
    <location>
        <begin position="41"/>
        <end position="60"/>
    </location>
</feature>
<organism evidence="2 3">
    <name type="scientific">Lacticaseibacillus chiayiensis</name>
    <dbReference type="NCBI Taxonomy" id="2100821"/>
    <lineage>
        <taxon>Bacteria</taxon>
        <taxon>Bacillati</taxon>
        <taxon>Bacillota</taxon>
        <taxon>Bacilli</taxon>
        <taxon>Lactobacillales</taxon>
        <taxon>Lactobacillaceae</taxon>
        <taxon>Lacticaseibacillus</taxon>
    </lineage>
</organism>
<comment type="caution">
    <text evidence="2">The sequence shown here is derived from an EMBL/GenBank/DDBJ whole genome shotgun (WGS) entry which is preliminary data.</text>
</comment>
<sequence>MNNKDVFEKRYKHILTFLGFWIAGYLTLDSLFSGLPLPLTMFSSTFVPISFLSYLVYVYFKLKVKRPASLIYLVVMIAAFIFAILLFLKIVVLF</sequence>
<protein>
    <submittedName>
        <fullName evidence="2">Uncharacterized protein</fullName>
    </submittedName>
</protein>
<dbReference type="Proteomes" id="UP000290475">
    <property type="component" value="Unassembled WGS sequence"/>
</dbReference>
<feature type="transmembrane region" description="Helical" evidence="1">
    <location>
        <begin position="14"/>
        <end position="35"/>
    </location>
</feature>
<feature type="transmembrane region" description="Helical" evidence="1">
    <location>
        <begin position="72"/>
        <end position="92"/>
    </location>
</feature>
<evidence type="ECO:0000313" key="2">
    <source>
        <dbReference type="EMBL" id="RXT17982.1"/>
    </source>
</evidence>
<gene>
    <name evidence="2" type="ORF">BVJ53_14005</name>
</gene>
<keyword evidence="1" id="KW-1133">Transmembrane helix</keyword>
<keyword evidence="1" id="KW-0812">Transmembrane</keyword>
<dbReference type="EMBL" id="MSSM01000052">
    <property type="protein sequence ID" value="RXT17982.1"/>
    <property type="molecule type" value="Genomic_DNA"/>
</dbReference>
<proteinExistence type="predicted"/>
<accession>A0A4Q1THV0</accession>
<reference evidence="2 3" key="1">
    <citation type="submission" date="2017-01" db="EMBL/GenBank/DDBJ databases">
        <title>Lactobacillus chiayiensis sp. nov., a lactic acid bacterium isolated from compost.</title>
        <authorList>
            <person name="Huang C.-H."/>
        </authorList>
    </citation>
    <scope>NUCLEOTIDE SEQUENCE [LARGE SCALE GENOMIC DNA]</scope>
    <source>
        <strain evidence="3">chh01</strain>
    </source>
</reference>
<evidence type="ECO:0000313" key="3">
    <source>
        <dbReference type="Proteomes" id="UP000290475"/>
    </source>
</evidence>